<dbReference type="PANTHER" id="PTHR42788">
    <property type="entry name" value="TAURINE IMPORT ATP-BINDING PROTEIN-RELATED"/>
    <property type="match status" value="1"/>
</dbReference>
<dbReference type="GO" id="GO:0005524">
    <property type="term" value="F:ATP binding"/>
    <property type="evidence" value="ECO:0007669"/>
    <property type="project" value="InterPro"/>
</dbReference>
<feature type="domain" description="ABC transporter" evidence="2">
    <location>
        <begin position="17"/>
        <end position="66"/>
    </location>
</feature>
<dbReference type="GO" id="GO:0016887">
    <property type="term" value="F:ATP hydrolysis activity"/>
    <property type="evidence" value="ECO:0007669"/>
    <property type="project" value="InterPro"/>
</dbReference>
<sequence>ENIALPFRAAGIRPESETIAGLISLVGMAGFEKSRPKQLSGGMKQRVAIARALALNPEVLLLDEPFGALDAVTRRQMNFELQEIWSRDSITTLLITHSVEEAVLLADRLIVLTQRPGRIKLIEEVPFGRPRDRQLMRTTEFHQLCDKLTAALDSAEELEGSDSDDG</sequence>
<evidence type="ECO:0000259" key="2">
    <source>
        <dbReference type="Pfam" id="PF00005"/>
    </source>
</evidence>
<dbReference type="SUPFAM" id="SSF52540">
    <property type="entry name" value="P-loop containing nucleoside triphosphate hydrolases"/>
    <property type="match status" value="1"/>
</dbReference>
<dbReference type="PANTHER" id="PTHR42788:SF13">
    <property type="entry name" value="ALIPHATIC SULFONATES IMPORT ATP-BINDING PROTEIN SSUB"/>
    <property type="match status" value="1"/>
</dbReference>
<keyword evidence="1" id="KW-0813">Transport</keyword>
<protein>
    <recommendedName>
        <fullName evidence="2">ABC transporter domain-containing protein</fullName>
    </recommendedName>
</protein>
<reference evidence="3" key="1">
    <citation type="submission" date="2018-05" db="EMBL/GenBank/DDBJ databases">
        <authorList>
            <person name="Lanie J.A."/>
            <person name="Ng W.-L."/>
            <person name="Kazmierczak K.M."/>
            <person name="Andrzejewski T.M."/>
            <person name="Davidsen T.M."/>
            <person name="Wayne K.J."/>
            <person name="Tettelin H."/>
            <person name="Glass J.I."/>
            <person name="Rusch D."/>
            <person name="Podicherti R."/>
            <person name="Tsui H.-C.T."/>
            <person name="Winkler M.E."/>
        </authorList>
    </citation>
    <scope>NUCLEOTIDE SEQUENCE</scope>
</reference>
<dbReference type="InterPro" id="IPR027417">
    <property type="entry name" value="P-loop_NTPase"/>
</dbReference>
<dbReference type="Gene3D" id="3.40.50.300">
    <property type="entry name" value="P-loop containing nucleotide triphosphate hydrolases"/>
    <property type="match status" value="1"/>
</dbReference>
<accession>A0A382ML57</accession>
<evidence type="ECO:0000313" key="3">
    <source>
        <dbReference type="EMBL" id="SVC48497.1"/>
    </source>
</evidence>
<dbReference type="InterPro" id="IPR003439">
    <property type="entry name" value="ABC_transporter-like_ATP-bd"/>
</dbReference>
<proteinExistence type="predicted"/>
<feature type="non-terminal residue" evidence="3">
    <location>
        <position position="1"/>
    </location>
</feature>
<gene>
    <name evidence="3" type="ORF">METZ01_LOCUS301351</name>
</gene>
<dbReference type="AlphaFoldDB" id="A0A382ML57"/>
<evidence type="ECO:0000256" key="1">
    <source>
        <dbReference type="ARBA" id="ARBA00022448"/>
    </source>
</evidence>
<organism evidence="3">
    <name type="scientific">marine metagenome</name>
    <dbReference type="NCBI Taxonomy" id="408172"/>
    <lineage>
        <taxon>unclassified sequences</taxon>
        <taxon>metagenomes</taxon>
        <taxon>ecological metagenomes</taxon>
    </lineage>
</organism>
<dbReference type="Pfam" id="PF00005">
    <property type="entry name" value="ABC_tran"/>
    <property type="match status" value="1"/>
</dbReference>
<name>A0A382ML57_9ZZZZ</name>
<dbReference type="InterPro" id="IPR050166">
    <property type="entry name" value="ABC_transporter_ATP-bind"/>
</dbReference>
<dbReference type="EMBL" id="UINC01093795">
    <property type="protein sequence ID" value="SVC48497.1"/>
    <property type="molecule type" value="Genomic_DNA"/>
</dbReference>